<gene>
    <name evidence="1" type="ORF">Poly59_45320</name>
</gene>
<evidence type="ECO:0000313" key="2">
    <source>
        <dbReference type="Proteomes" id="UP000317977"/>
    </source>
</evidence>
<keyword evidence="2" id="KW-1185">Reference proteome</keyword>
<dbReference type="Proteomes" id="UP000317977">
    <property type="component" value="Unassembled WGS sequence"/>
</dbReference>
<name>A0A5C6EJ66_9BACT</name>
<dbReference type="AlphaFoldDB" id="A0A5C6EJ66"/>
<proteinExistence type="predicted"/>
<accession>A0A5C6EJ66</accession>
<sequence length="37" mass="3933">MNADSLVGKTGDAEIGGIGAGRTDHSVITYRPLYFHL</sequence>
<organism evidence="1 2">
    <name type="scientific">Rubripirellula reticaptiva</name>
    <dbReference type="NCBI Taxonomy" id="2528013"/>
    <lineage>
        <taxon>Bacteria</taxon>
        <taxon>Pseudomonadati</taxon>
        <taxon>Planctomycetota</taxon>
        <taxon>Planctomycetia</taxon>
        <taxon>Pirellulales</taxon>
        <taxon>Pirellulaceae</taxon>
        <taxon>Rubripirellula</taxon>
    </lineage>
</organism>
<comment type="caution">
    <text evidence="1">The sequence shown here is derived from an EMBL/GenBank/DDBJ whole genome shotgun (WGS) entry which is preliminary data.</text>
</comment>
<dbReference type="EMBL" id="SJPX01000005">
    <property type="protein sequence ID" value="TWU47691.1"/>
    <property type="molecule type" value="Genomic_DNA"/>
</dbReference>
<evidence type="ECO:0000313" key="1">
    <source>
        <dbReference type="EMBL" id="TWU47691.1"/>
    </source>
</evidence>
<reference evidence="1 2" key="1">
    <citation type="submission" date="2019-02" db="EMBL/GenBank/DDBJ databases">
        <title>Deep-cultivation of Planctomycetes and their phenomic and genomic characterization uncovers novel biology.</title>
        <authorList>
            <person name="Wiegand S."/>
            <person name="Jogler M."/>
            <person name="Boedeker C."/>
            <person name="Pinto D."/>
            <person name="Vollmers J."/>
            <person name="Rivas-Marin E."/>
            <person name="Kohn T."/>
            <person name="Peeters S.H."/>
            <person name="Heuer A."/>
            <person name="Rast P."/>
            <person name="Oberbeckmann S."/>
            <person name="Bunk B."/>
            <person name="Jeske O."/>
            <person name="Meyerdierks A."/>
            <person name="Storesund J.E."/>
            <person name="Kallscheuer N."/>
            <person name="Luecker S."/>
            <person name="Lage O.M."/>
            <person name="Pohl T."/>
            <person name="Merkel B.J."/>
            <person name="Hornburger P."/>
            <person name="Mueller R.-W."/>
            <person name="Bruemmer F."/>
            <person name="Labrenz M."/>
            <person name="Spormann A.M."/>
            <person name="Op Den Camp H."/>
            <person name="Overmann J."/>
            <person name="Amann R."/>
            <person name="Jetten M.S.M."/>
            <person name="Mascher T."/>
            <person name="Medema M.H."/>
            <person name="Devos D.P."/>
            <person name="Kaster A.-K."/>
            <person name="Ovreas L."/>
            <person name="Rohde M."/>
            <person name="Galperin M.Y."/>
            <person name="Jogler C."/>
        </authorList>
    </citation>
    <scope>NUCLEOTIDE SEQUENCE [LARGE SCALE GENOMIC DNA]</scope>
    <source>
        <strain evidence="1 2">Poly59</strain>
    </source>
</reference>
<protein>
    <submittedName>
        <fullName evidence="1">Uncharacterized protein</fullName>
    </submittedName>
</protein>